<protein>
    <submittedName>
        <fullName evidence="1">Uncharacterized protein</fullName>
    </submittedName>
</protein>
<evidence type="ECO:0000313" key="1">
    <source>
        <dbReference type="EMBL" id="XDJ02205.1"/>
    </source>
</evidence>
<proteinExistence type="predicted"/>
<dbReference type="EMBL" id="PP944851">
    <property type="protein sequence ID" value="XDJ02205.1"/>
    <property type="molecule type" value="Genomic_DNA"/>
</dbReference>
<accession>A0AB39C6J7</accession>
<sequence length="72" mass="8620">MWNQWTLYWTDNETSEEGNFKIPRPNALFIGMPIDIDEYRYTVTAVSTPTKEVWTERIPFDFGPKPPWEHNN</sequence>
<name>A0AB39C6J7_9CAUD</name>
<organism evidence="1">
    <name type="scientific">Enterococcus phage PMBT56</name>
    <dbReference type="NCBI Taxonomy" id="3229530"/>
    <lineage>
        <taxon>Viruses</taxon>
        <taxon>Duplodnaviria</taxon>
        <taxon>Heunggongvirae</taxon>
        <taxon>Uroviricota</taxon>
        <taxon>Caudoviricetes</taxon>
        <taxon>Saphexavirus</taxon>
    </lineage>
</organism>
<reference evidence="1" key="1">
    <citation type="submission" date="2024-06" db="EMBL/GenBank/DDBJ databases">
        <title>This phage originates from the Bacteriophage catalogue of the Bacteriophage Competence Centre, Department of Microbiology und Biotechnology, Max Rubner-Institut, Kiel, Germany.</title>
        <authorList>
            <person name="Sprotte S."/>
            <person name="Brinks E."/>
            <person name="Hille F."/>
        </authorList>
    </citation>
    <scope>NUCLEOTIDE SEQUENCE</scope>
</reference>